<feature type="transmembrane region" description="Helical" evidence="6">
    <location>
        <begin position="248"/>
        <end position="271"/>
    </location>
</feature>
<feature type="transmembrane region" description="Helical" evidence="6">
    <location>
        <begin position="36"/>
        <end position="59"/>
    </location>
</feature>
<evidence type="ECO:0000256" key="2">
    <source>
        <dbReference type="ARBA" id="ARBA00022448"/>
    </source>
</evidence>
<evidence type="ECO:0000313" key="9">
    <source>
        <dbReference type="Proteomes" id="UP001143981"/>
    </source>
</evidence>
<dbReference type="GO" id="GO:0016020">
    <property type="term" value="C:membrane"/>
    <property type="evidence" value="ECO:0007669"/>
    <property type="project" value="UniProtKB-SubCell"/>
</dbReference>
<feature type="transmembrane region" description="Helical" evidence="6">
    <location>
        <begin position="347"/>
        <end position="375"/>
    </location>
</feature>
<comment type="subcellular location">
    <subcellularLocation>
        <location evidence="1">Membrane</location>
        <topology evidence="1">Multi-pass membrane protein</topology>
    </subcellularLocation>
</comment>
<evidence type="ECO:0000313" key="8">
    <source>
        <dbReference type="EMBL" id="KAJ1734244.1"/>
    </source>
</evidence>
<dbReference type="InterPro" id="IPR050930">
    <property type="entry name" value="MFS_Vesicular_Transporter"/>
</dbReference>
<dbReference type="OrthoDB" id="5086884at2759"/>
<protein>
    <recommendedName>
        <fullName evidence="7">Major facilitator superfamily (MFS) profile domain-containing protein</fullName>
    </recommendedName>
</protein>
<evidence type="ECO:0000256" key="1">
    <source>
        <dbReference type="ARBA" id="ARBA00004141"/>
    </source>
</evidence>
<dbReference type="PROSITE" id="PS50850">
    <property type="entry name" value="MFS"/>
    <property type="match status" value="1"/>
</dbReference>
<organism evidence="8 9">
    <name type="scientific">Coemansia biformis</name>
    <dbReference type="NCBI Taxonomy" id="1286918"/>
    <lineage>
        <taxon>Eukaryota</taxon>
        <taxon>Fungi</taxon>
        <taxon>Fungi incertae sedis</taxon>
        <taxon>Zoopagomycota</taxon>
        <taxon>Kickxellomycotina</taxon>
        <taxon>Kickxellomycetes</taxon>
        <taxon>Kickxellales</taxon>
        <taxon>Kickxellaceae</taxon>
        <taxon>Coemansia</taxon>
    </lineage>
</organism>
<feature type="transmembrane region" description="Helical" evidence="6">
    <location>
        <begin position="6"/>
        <end position="24"/>
    </location>
</feature>
<dbReference type="GO" id="GO:0022857">
    <property type="term" value="F:transmembrane transporter activity"/>
    <property type="evidence" value="ECO:0007669"/>
    <property type="project" value="InterPro"/>
</dbReference>
<gene>
    <name evidence="8" type="ORF">LPJ61_001183</name>
</gene>
<feature type="transmembrane region" description="Helical" evidence="6">
    <location>
        <begin position="415"/>
        <end position="439"/>
    </location>
</feature>
<feature type="domain" description="Major facilitator superfamily (MFS) profile" evidence="7">
    <location>
        <begin position="1"/>
        <end position="445"/>
    </location>
</feature>
<feature type="transmembrane region" description="Helical" evidence="6">
    <location>
        <begin position="322"/>
        <end position="341"/>
    </location>
</feature>
<dbReference type="Gene3D" id="1.20.1250.20">
    <property type="entry name" value="MFS general substrate transporter like domains"/>
    <property type="match status" value="1"/>
</dbReference>
<keyword evidence="4 6" id="KW-1133">Transmembrane helix</keyword>
<evidence type="ECO:0000256" key="3">
    <source>
        <dbReference type="ARBA" id="ARBA00022692"/>
    </source>
</evidence>
<dbReference type="PANTHER" id="PTHR23506">
    <property type="entry name" value="GH10249P"/>
    <property type="match status" value="1"/>
</dbReference>
<feature type="transmembrane region" description="Helical" evidence="6">
    <location>
        <begin position="154"/>
        <end position="173"/>
    </location>
</feature>
<comment type="caution">
    <text evidence="8">The sequence shown here is derived from an EMBL/GenBank/DDBJ whole genome shotgun (WGS) entry which is preliminary data.</text>
</comment>
<dbReference type="Proteomes" id="UP001143981">
    <property type="component" value="Unassembled WGS sequence"/>
</dbReference>
<dbReference type="InterPro" id="IPR036259">
    <property type="entry name" value="MFS_trans_sf"/>
</dbReference>
<dbReference type="PANTHER" id="PTHR23506:SF23">
    <property type="entry name" value="GH10249P"/>
    <property type="match status" value="1"/>
</dbReference>
<dbReference type="InterPro" id="IPR020846">
    <property type="entry name" value="MFS_dom"/>
</dbReference>
<dbReference type="Pfam" id="PF07690">
    <property type="entry name" value="MFS_1"/>
    <property type="match status" value="1"/>
</dbReference>
<dbReference type="InterPro" id="IPR011701">
    <property type="entry name" value="MFS"/>
</dbReference>
<evidence type="ECO:0000256" key="5">
    <source>
        <dbReference type="ARBA" id="ARBA00023136"/>
    </source>
</evidence>
<keyword evidence="9" id="KW-1185">Reference proteome</keyword>
<evidence type="ECO:0000256" key="4">
    <source>
        <dbReference type="ARBA" id="ARBA00022989"/>
    </source>
</evidence>
<dbReference type="SUPFAM" id="SSF103473">
    <property type="entry name" value="MFS general substrate transporter"/>
    <property type="match status" value="1"/>
</dbReference>
<name>A0A9W7YEV0_9FUNG</name>
<accession>A0A9W7YEV0</accession>
<evidence type="ECO:0000259" key="7">
    <source>
        <dbReference type="PROSITE" id="PS50850"/>
    </source>
</evidence>
<keyword evidence="3 6" id="KW-0812">Transmembrane</keyword>
<reference evidence="8" key="1">
    <citation type="submission" date="2022-07" db="EMBL/GenBank/DDBJ databases">
        <title>Phylogenomic reconstructions and comparative analyses of Kickxellomycotina fungi.</title>
        <authorList>
            <person name="Reynolds N.K."/>
            <person name="Stajich J.E."/>
            <person name="Barry K."/>
            <person name="Grigoriev I.V."/>
            <person name="Crous P."/>
            <person name="Smith M.E."/>
        </authorList>
    </citation>
    <scope>NUCLEOTIDE SEQUENCE</scope>
    <source>
        <strain evidence="8">BCRC 34381</strain>
    </source>
</reference>
<feature type="transmembrane region" description="Helical" evidence="6">
    <location>
        <begin position="387"/>
        <end position="409"/>
    </location>
</feature>
<feature type="transmembrane region" description="Helical" evidence="6">
    <location>
        <begin position="291"/>
        <end position="310"/>
    </location>
</feature>
<feature type="transmembrane region" description="Helical" evidence="6">
    <location>
        <begin position="65"/>
        <end position="84"/>
    </location>
</feature>
<dbReference type="EMBL" id="JANBOI010000086">
    <property type="protein sequence ID" value="KAJ1734244.1"/>
    <property type="molecule type" value="Genomic_DNA"/>
</dbReference>
<keyword evidence="2" id="KW-0813">Transport</keyword>
<evidence type="ECO:0000256" key="6">
    <source>
        <dbReference type="SAM" id="Phobius"/>
    </source>
</evidence>
<keyword evidence="5 6" id="KW-0472">Membrane</keyword>
<proteinExistence type="predicted"/>
<dbReference type="AlphaFoldDB" id="A0A9W7YEV0"/>
<sequence>MSSLSLFIDTFVYSLTVAMLPEILQGDMRAPESANGLVTTVFGLGSIVGGLAAGCLSDYFQNRRIFQVLASLVYIVAGSIFYVVGHFYQILLFRAINGIASGIACALAFSSMGDVYPANLLGFKTAIVYLCNDIAYTIGPICGQRLYHIAGVRGPAAVAIALSIFRFAVYLVIAEDSLAIRGMQTSAPAPACDADTAADSLESSASLEHQCKGQEHAQSAYHNVSEDGAVMQAAGGARPGKDVPMLRLLMSLPVIVATLSIATSLGVQSMLEALVPLHLIDSLHHPDDGGITFVILGLTFTALVSAVGKVNDMLIERRGEVMRYYIMLFGAAVMVLAAVLMSLAKTYAVLMVGFSLFALANLCMVVPALSAYGDFVNDANANSMARGYAIAGCAWAAGVSVMPTVGSALYSRLGFSAPVISATLVLCTASTVGFVVFIVRDWHMRKRRHNTAHPRRRVAPV</sequence>
<feature type="transmembrane region" description="Helical" evidence="6">
    <location>
        <begin position="91"/>
        <end position="112"/>
    </location>
</feature>